<reference evidence="5" key="1">
    <citation type="journal article" date="2019" name="Int. J. Syst. Evol. Microbiol.">
        <title>The Global Catalogue of Microorganisms (GCM) 10K type strain sequencing project: providing services to taxonomists for standard genome sequencing and annotation.</title>
        <authorList>
            <consortium name="The Broad Institute Genomics Platform"/>
            <consortium name="The Broad Institute Genome Sequencing Center for Infectious Disease"/>
            <person name="Wu L."/>
            <person name="Ma J."/>
        </authorList>
    </citation>
    <scope>NUCLEOTIDE SEQUENCE [LARGE SCALE GENOMIC DNA]</scope>
    <source>
        <strain evidence="5">KCTC 42447</strain>
    </source>
</reference>
<accession>A0ABV7T6M6</accession>
<dbReference type="RefSeq" id="WP_386362118.1">
    <property type="nucleotide sequence ID" value="NZ_JBHRXZ010000016.1"/>
</dbReference>
<sequence>MRVLVTGANGFVGSHLVRRLLEEGAVAGRRFSELVLMDMAFAEPARDPRVRQVPGSIADPALLADTFGQAPLEVVFHLASIPGGMAERNFDLGRQVNLAATEQILELLRQQEKPARLVFASTIAVYGASMPARVTDDTPPRPRLSYAAQKLVGETLIDDYSRRGWVEGCSLRLPGIVARPPQPSGLLSAFMSDVFWKLRAGEAFVCPVSPEATAWWMSVGCCVDNLLHAATLPAEALSARRSLALPVLRLSMAGLIDGLCQRFGDDRRARVSYAPDEGLEAAFGRYPPLEACAARELGFRDDGDVGRLIGRALGGG</sequence>
<dbReference type="InterPro" id="IPR001509">
    <property type="entry name" value="Epimerase_deHydtase"/>
</dbReference>
<gene>
    <name evidence="4" type="ORF">ACFOMF_05675</name>
</gene>
<comment type="caution">
    <text evidence="4">The sequence shown here is derived from an EMBL/GenBank/DDBJ whole genome shotgun (WGS) entry which is preliminary data.</text>
</comment>
<evidence type="ECO:0000259" key="3">
    <source>
        <dbReference type="Pfam" id="PF01370"/>
    </source>
</evidence>
<dbReference type="SUPFAM" id="SSF51735">
    <property type="entry name" value="NAD(P)-binding Rossmann-fold domains"/>
    <property type="match status" value="1"/>
</dbReference>
<dbReference type="EMBL" id="JBHRXZ010000016">
    <property type="protein sequence ID" value="MFC3607266.1"/>
    <property type="molecule type" value="Genomic_DNA"/>
</dbReference>
<feature type="domain" description="NAD-dependent epimerase/dehydratase" evidence="3">
    <location>
        <begin position="3"/>
        <end position="202"/>
    </location>
</feature>
<protein>
    <submittedName>
        <fullName evidence="4">NAD-dependent epimerase/dehydratase family protein</fullName>
    </submittedName>
</protein>
<keyword evidence="1" id="KW-0521">NADP</keyword>
<dbReference type="PANTHER" id="PTHR43103:SF3">
    <property type="entry name" value="ADP-L-GLYCERO-D-MANNO-HEPTOSE-6-EPIMERASE"/>
    <property type="match status" value="1"/>
</dbReference>
<proteinExistence type="predicted"/>
<dbReference type="Gene3D" id="3.40.50.720">
    <property type="entry name" value="NAD(P)-binding Rossmann-like Domain"/>
    <property type="match status" value="1"/>
</dbReference>
<evidence type="ECO:0000256" key="2">
    <source>
        <dbReference type="ARBA" id="ARBA00023277"/>
    </source>
</evidence>
<dbReference type="Gene3D" id="3.90.25.10">
    <property type="entry name" value="UDP-galactose 4-epimerase, domain 1"/>
    <property type="match status" value="1"/>
</dbReference>
<dbReference type="Proteomes" id="UP001595630">
    <property type="component" value="Unassembled WGS sequence"/>
</dbReference>
<dbReference type="Pfam" id="PF01370">
    <property type="entry name" value="Epimerase"/>
    <property type="match status" value="1"/>
</dbReference>
<keyword evidence="5" id="KW-1185">Reference proteome</keyword>
<dbReference type="InterPro" id="IPR036291">
    <property type="entry name" value="NAD(P)-bd_dom_sf"/>
</dbReference>
<dbReference type="PANTHER" id="PTHR43103">
    <property type="entry name" value="NUCLEOSIDE-DIPHOSPHATE-SUGAR EPIMERASE"/>
    <property type="match status" value="1"/>
</dbReference>
<keyword evidence="2" id="KW-0119">Carbohydrate metabolism</keyword>
<evidence type="ECO:0000256" key="1">
    <source>
        <dbReference type="ARBA" id="ARBA00022857"/>
    </source>
</evidence>
<name>A0ABV7T6M6_9GAMM</name>
<organism evidence="4 5">
    <name type="scientific">Stutzerimonas tarimensis</name>
    <dbReference type="NCBI Taxonomy" id="1507735"/>
    <lineage>
        <taxon>Bacteria</taxon>
        <taxon>Pseudomonadati</taxon>
        <taxon>Pseudomonadota</taxon>
        <taxon>Gammaproteobacteria</taxon>
        <taxon>Pseudomonadales</taxon>
        <taxon>Pseudomonadaceae</taxon>
        <taxon>Stutzerimonas</taxon>
    </lineage>
</organism>
<evidence type="ECO:0000313" key="4">
    <source>
        <dbReference type="EMBL" id="MFC3607266.1"/>
    </source>
</evidence>
<evidence type="ECO:0000313" key="5">
    <source>
        <dbReference type="Proteomes" id="UP001595630"/>
    </source>
</evidence>